<keyword evidence="7" id="KW-0539">Nucleus</keyword>
<evidence type="ECO:0000256" key="8">
    <source>
        <dbReference type="PROSITE-ProRule" id="PRU00042"/>
    </source>
</evidence>
<evidence type="ECO:0000256" key="5">
    <source>
        <dbReference type="ARBA" id="ARBA00023015"/>
    </source>
</evidence>
<feature type="domain" description="C2H2-type" evidence="9">
    <location>
        <begin position="38"/>
        <end position="65"/>
    </location>
</feature>
<dbReference type="Pfam" id="PF13912">
    <property type="entry name" value="zf-C2H2_6"/>
    <property type="match status" value="1"/>
</dbReference>
<dbReference type="Gene3D" id="3.30.160.60">
    <property type="entry name" value="Classic Zinc Finger"/>
    <property type="match status" value="1"/>
</dbReference>
<evidence type="ECO:0000259" key="9">
    <source>
        <dbReference type="PROSITE" id="PS50157"/>
    </source>
</evidence>
<keyword evidence="11" id="KW-1185">Reference proteome</keyword>
<dbReference type="GO" id="GO:0008270">
    <property type="term" value="F:zinc ion binding"/>
    <property type="evidence" value="ECO:0007669"/>
    <property type="project" value="UniProtKB-KW"/>
</dbReference>
<dbReference type="PANTHER" id="PTHR45801:SF110">
    <property type="entry name" value="TRANSCRIPTIONAL REGULATOR SUPERMAN"/>
    <property type="match status" value="1"/>
</dbReference>
<dbReference type="PROSITE" id="PS00028">
    <property type="entry name" value="ZINC_FINGER_C2H2_1"/>
    <property type="match status" value="1"/>
</dbReference>
<keyword evidence="5" id="KW-0805">Transcription regulation</keyword>
<accession>A0AAV1S961</accession>
<dbReference type="SMART" id="SM00355">
    <property type="entry name" value="ZnF_C2H2"/>
    <property type="match status" value="1"/>
</dbReference>
<reference evidence="10 11" key="1">
    <citation type="submission" date="2024-01" db="EMBL/GenBank/DDBJ databases">
        <authorList>
            <person name="Waweru B."/>
        </authorList>
    </citation>
    <scope>NUCLEOTIDE SEQUENCE [LARGE SCALE GENOMIC DNA]</scope>
</reference>
<protein>
    <recommendedName>
        <fullName evidence="9">C2H2-type domain-containing protein</fullName>
    </recommendedName>
</protein>
<dbReference type="PROSITE" id="PS50157">
    <property type="entry name" value="ZINC_FINGER_C2H2_2"/>
    <property type="match status" value="1"/>
</dbReference>
<comment type="caution">
    <text evidence="10">The sequence shown here is derived from an EMBL/GenBank/DDBJ whole genome shotgun (WGS) entry which is preliminary data.</text>
</comment>
<organism evidence="10 11">
    <name type="scientific">Dovyalis caffra</name>
    <dbReference type="NCBI Taxonomy" id="77055"/>
    <lineage>
        <taxon>Eukaryota</taxon>
        <taxon>Viridiplantae</taxon>
        <taxon>Streptophyta</taxon>
        <taxon>Embryophyta</taxon>
        <taxon>Tracheophyta</taxon>
        <taxon>Spermatophyta</taxon>
        <taxon>Magnoliopsida</taxon>
        <taxon>eudicotyledons</taxon>
        <taxon>Gunneridae</taxon>
        <taxon>Pentapetalae</taxon>
        <taxon>rosids</taxon>
        <taxon>fabids</taxon>
        <taxon>Malpighiales</taxon>
        <taxon>Salicaceae</taxon>
        <taxon>Flacourtieae</taxon>
        <taxon>Dovyalis</taxon>
    </lineage>
</organism>
<dbReference type="SUPFAM" id="SSF57667">
    <property type="entry name" value="beta-beta-alpha zinc fingers"/>
    <property type="match status" value="1"/>
</dbReference>
<dbReference type="InterPro" id="IPR013087">
    <property type="entry name" value="Znf_C2H2_type"/>
</dbReference>
<keyword evidence="2" id="KW-0479">Metal-binding</keyword>
<evidence type="ECO:0000256" key="1">
    <source>
        <dbReference type="ARBA" id="ARBA00004123"/>
    </source>
</evidence>
<dbReference type="EMBL" id="CAWUPB010001173">
    <property type="protein sequence ID" value="CAK7346444.1"/>
    <property type="molecule type" value="Genomic_DNA"/>
</dbReference>
<evidence type="ECO:0000313" key="10">
    <source>
        <dbReference type="EMBL" id="CAK7346444.1"/>
    </source>
</evidence>
<dbReference type="PANTHER" id="PTHR45801">
    <property type="entry name" value="OS07G0101800 PROTEIN"/>
    <property type="match status" value="1"/>
</dbReference>
<gene>
    <name evidence="10" type="ORF">DCAF_LOCUS19121</name>
</gene>
<name>A0AAV1S961_9ROSI</name>
<evidence type="ECO:0000256" key="6">
    <source>
        <dbReference type="ARBA" id="ARBA00023163"/>
    </source>
</evidence>
<comment type="subcellular location">
    <subcellularLocation>
        <location evidence="1">Nucleus</location>
    </subcellularLocation>
</comment>
<keyword evidence="3 8" id="KW-0863">Zinc-finger</keyword>
<dbReference type="InterPro" id="IPR052426">
    <property type="entry name" value="Plant_dev_regulator"/>
</dbReference>
<evidence type="ECO:0000256" key="3">
    <source>
        <dbReference type="ARBA" id="ARBA00022771"/>
    </source>
</evidence>
<keyword evidence="6" id="KW-0804">Transcription</keyword>
<dbReference type="GO" id="GO:0005634">
    <property type="term" value="C:nucleus"/>
    <property type="evidence" value="ECO:0007669"/>
    <property type="project" value="UniProtKB-SubCell"/>
</dbReference>
<evidence type="ECO:0000313" key="11">
    <source>
        <dbReference type="Proteomes" id="UP001314170"/>
    </source>
</evidence>
<evidence type="ECO:0000256" key="4">
    <source>
        <dbReference type="ARBA" id="ARBA00022833"/>
    </source>
</evidence>
<dbReference type="AlphaFoldDB" id="A0AAV1S961"/>
<dbReference type="InterPro" id="IPR036236">
    <property type="entry name" value="Znf_C2H2_sf"/>
</dbReference>
<proteinExistence type="predicted"/>
<keyword evidence="4" id="KW-0862">Zinc</keyword>
<sequence>MDKKYPQRSSTVKDKSEWNNVIFEGEHSSGFSLPQRNYTCSFCKREFSSAQALGGHMNVHRRDRAKLRQLPSWFFECPKPTSNSNPKTLLSPSSKFLPYPDLTHDHSLLSLSLASFSSPSYPEKRSIVECRQSIDLTKNKGSMGDHGFGQECDQLEAVMRRSEIIGLDLEMGCEDPKEFHLIKLYTWKEREIMTRDRQKREEVGHKKVQILTNTHFYPQHSRHAIHLVQAVESRAETPQKDTGADRDEERLGISNRLVCILPVDVDVDEKHNGPSPFTILITMAQDTKSAK</sequence>
<dbReference type="Proteomes" id="UP001314170">
    <property type="component" value="Unassembled WGS sequence"/>
</dbReference>
<evidence type="ECO:0000256" key="2">
    <source>
        <dbReference type="ARBA" id="ARBA00022723"/>
    </source>
</evidence>
<evidence type="ECO:0000256" key="7">
    <source>
        <dbReference type="ARBA" id="ARBA00023242"/>
    </source>
</evidence>